<reference evidence="1 2" key="1">
    <citation type="submission" date="2024-06" db="EMBL/GenBank/DDBJ databases">
        <title>Genomic Encyclopedia of Type Strains, Phase IV (KMG-IV): sequencing the most valuable type-strain genomes for metagenomic binning, comparative biology and taxonomic classification.</title>
        <authorList>
            <person name="Goeker M."/>
        </authorList>
    </citation>
    <scope>NUCLEOTIDE SEQUENCE [LARGE SCALE GENOMIC DNA]</scope>
    <source>
        <strain evidence="1 2">DSM 23520</strain>
    </source>
</reference>
<dbReference type="Proteomes" id="UP001549167">
    <property type="component" value="Unassembled WGS sequence"/>
</dbReference>
<accession>A0ABV2KRR3</accession>
<sequence>MRNNLFLNSRFKPPQQHAYMEKQVNQPQQDASTDQQLKRLLLLTRSVYQQLFQMNELMIQSEHHQHQLDQQLSHHHHKLHHLESQIMSQFQNQIHYSLNHRGQLRQLTDLTEQLVNDEQMKTNQLKSIMHEQDVMHLFQKHHHDQQTAFLQNIENLTESSQTQHQEVVTLFNKIINSSHASCIRVIQSLNPGTHLSSVVINGVRYDVRLFVNYDNETRLITMVDDDRQLLIADSHEIDAIQLSVS</sequence>
<organism evidence="1 2">
    <name type="scientific">Alkalibacillus flavidus</name>
    <dbReference type="NCBI Taxonomy" id="546021"/>
    <lineage>
        <taxon>Bacteria</taxon>
        <taxon>Bacillati</taxon>
        <taxon>Bacillota</taxon>
        <taxon>Bacilli</taxon>
        <taxon>Bacillales</taxon>
        <taxon>Bacillaceae</taxon>
        <taxon>Alkalibacillus</taxon>
    </lineage>
</organism>
<evidence type="ECO:0000313" key="1">
    <source>
        <dbReference type="EMBL" id="MET3682267.1"/>
    </source>
</evidence>
<dbReference type="RefSeq" id="WP_354218767.1">
    <property type="nucleotide sequence ID" value="NZ_JBEPMX010000001.1"/>
</dbReference>
<gene>
    <name evidence="1" type="ORF">ABID56_000346</name>
</gene>
<name>A0ABV2KRR3_9BACI</name>
<proteinExistence type="predicted"/>
<protein>
    <submittedName>
        <fullName evidence="1">Uncharacterized protein</fullName>
    </submittedName>
</protein>
<dbReference type="EMBL" id="JBEPMX010000001">
    <property type="protein sequence ID" value="MET3682267.1"/>
    <property type="molecule type" value="Genomic_DNA"/>
</dbReference>
<comment type="caution">
    <text evidence="1">The sequence shown here is derived from an EMBL/GenBank/DDBJ whole genome shotgun (WGS) entry which is preliminary data.</text>
</comment>
<evidence type="ECO:0000313" key="2">
    <source>
        <dbReference type="Proteomes" id="UP001549167"/>
    </source>
</evidence>
<keyword evidence="2" id="KW-1185">Reference proteome</keyword>